<dbReference type="AlphaFoldDB" id="A0A849A6V9"/>
<dbReference type="Pfam" id="PF00905">
    <property type="entry name" value="Transpeptidase"/>
    <property type="match status" value="1"/>
</dbReference>
<dbReference type="InterPro" id="IPR001460">
    <property type="entry name" value="PCN-bd_Tpept"/>
</dbReference>
<dbReference type="InterPro" id="IPR012338">
    <property type="entry name" value="Beta-lactam/transpept-like"/>
</dbReference>
<dbReference type="Gene3D" id="3.30.10.20">
    <property type="match status" value="1"/>
</dbReference>
<evidence type="ECO:0000313" key="15">
    <source>
        <dbReference type="EMBL" id="NNG34848.1"/>
    </source>
</evidence>
<dbReference type="GO" id="GO:0008955">
    <property type="term" value="F:peptidoglycan glycosyltransferase activity"/>
    <property type="evidence" value="ECO:0007669"/>
    <property type="project" value="UniProtKB-EC"/>
</dbReference>
<dbReference type="EMBL" id="JABEND010000002">
    <property type="protein sequence ID" value="NNG34848.1"/>
    <property type="molecule type" value="Genomic_DNA"/>
</dbReference>
<evidence type="ECO:0000256" key="6">
    <source>
        <dbReference type="ARBA" id="ARBA00022679"/>
    </source>
</evidence>
<dbReference type="SUPFAM" id="SSF56601">
    <property type="entry name" value="beta-lactamase/transpeptidase-like"/>
    <property type="match status" value="1"/>
</dbReference>
<comment type="similarity">
    <text evidence="1">In the C-terminal section; belongs to the transpeptidase family.</text>
</comment>
<dbReference type="Proteomes" id="UP000562984">
    <property type="component" value="Unassembled WGS sequence"/>
</dbReference>
<dbReference type="GO" id="GO:0071555">
    <property type="term" value="P:cell wall organization"/>
    <property type="evidence" value="ECO:0007669"/>
    <property type="project" value="UniProtKB-KW"/>
</dbReference>
<gene>
    <name evidence="15" type="ORF">HKD39_03765</name>
</gene>
<evidence type="ECO:0000256" key="11">
    <source>
        <dbReference type="ARBA" id="ARBA00023316"/>
    </source>
</evidence>
<dbReference type="Gene3D" id="1.10.3810.10">
    <property type="entry name" value="Biosynthetic peptidoglycan transglycosylase-like"/>
    <property type="match status" value="1"/>
</dbReference>
<evidence type="ECO:0000256" key="4">
    <source>
        <dbReference type="ARBA" id="ARBA00022670"/>
    </source>
</evidence>
<dbReference type="GO" id="GO:0008658">
    <property type="term" value="F:penicillin binding"/>
    <property type="evidence" value="ECO:0007669"/>
    <property type="project" value="InterPro"/>
</dbReference>
<evidence type="ECO:0000256" key="9">
    <source>
        <dbReference type="ARBA" id="ARBA00022984"/>
    </source>
</evidence>
<keyword evidence="7" id="KW-0378">Hydrolase</keyword>
<dbReference type="CDD" id="cd06577">
    <property type="entry name" value="PASTA_pknB"/>
    <property type="match status" value="1"/>
</dbReference>
<dbReference type="Pfam" id="PF00912">
    <property type="entry name" value="Transgly"/>
    <property type="match status" value="1"/>
</dbReference>
<evidence type="ECO:0000259" key="14">
    <source>
        <dbReference type="PROSITE" id="PS51178"/>
    </source>
</evidence>
<dbReference type="InterPro" id="IPR036950">
    <property type="entry name" value="PBP_transglycosylase"/>
</dbReference>
<comment type="catalytic activity">
    <reaction evidence="12">
        <text>Preferential cleavage: (Ac)2-L-Lys-D-Ala-|-D-Ala. Also transpeptidation of peptidyl-alanyl moieties that are N-acyl substituents of D-alanine.</text>
        <dbReference type="EC" id="3.4.16.4"/>
    </reaction>
</comment>
<accession>A0A849A6V9</accession>
<keyword evidence="9" id="KW-0573">Peptidoglycan synthesis</keyword>
<evidence type="ECO:0000256" key="10">
    <source>
        <dbReference type="ARBA" id="ARBA00023268"/>
    </source>
</evidence>
<comment type="catalytic activity">
    <reaction evidence="13">
        <text>[GlcNAc-(1-&gt;4)-Mur2Ac(oyl-L-Ala-gamma-D-Glu-L-Lys-D-Ala-D-Ala)](n)-di-trans,octa-cis-undecaprenyl diphosphate + beta-D-GlcNAc-(1-&gt;4)-Mur2Ac(oyl-L-Ala-gamma-D-Glu-L-Lys-D-Ala-D-Ala)-di-trans,octa-cis-undecaprenyl diphosphate = [GlcNAc-(1-&gt;4)-Mur2Ac(oyl-L-Ala-gamma-D-Glu-L-Lys-D-Ala-D-Ala)](n+1)-di-trans,octa-cis-undecaprenyl diphosphate + di-trans,octa-cis-undecaprenyl diphosphate + H(+)</text>
        <dbReference type="Rhea" id="RHEA:23708"/>
        <dbReference type="Rhea" id="RHEA-COMP:9602"/>
        <dbReference type="Rhea" id="RHEA-COMP:9603"/>
        <dbReference type="ChEBI" id="CHEBI:15378"/>
        <dbReference type="ChEBI" id="CHEBI:58405"/>
        <dbReference type="ChEBI" id="CHEBI:60033"/>
        <dbReference type="ChEBI" id="CHEBI:78435"/>
        <dbReference type="EC" id="2.4.99.28"/>
    </reaction>
</comment>
<organism evidence="15 16">
    <name type="scientific">Nakamurella aerolata</name>
    <dbReference type="NCBI Taxonomy" id="1656892"/>
    <lineage>
        <taxon>Bacteria</taxon>
        <taxon>Bacillati</taxon>
        <taxon>Actinomycetota</taxon>
        <taxon>Actinomycetes</taxon>
        <taxon>Nakamurellales</taxon>
        <taxon>Nakamurellaceae</taxon>
        <taxon>Nakamurella</taxon>
    </lineage>
</organism>
<dbReference type="GO" id="GO:0006508">
    <property type="term" value="P:proteolysis"/>
    <property type="evidence" value="ECO:0007669"/>
    <property type="project" value="UniProtKB-KW"/>
</dbReference>
<comment type="similarity">
    <text evidence="2">In the N-terminal section; belongs to the glycosyltransferase 51 family.</text>
</comment>
<evidence type="ECO:0000256" key="13">
    <source>
        <dbReference type="ARBA" id="ARBA00049902"/>
    </source>
</evidence>
<evidence type="ECO:0000313" key="16">
    <source>
        <dbReference type="Proteomes" id="UP000562984"/>
    </source>
</evidence>
<feature type="domain" description="PASTA" evidence="14">
    <location>
        <begin position="711"/>
        <end position="777"/>
    </location>
</feature>
<evidence type="ECO:0000256" key="8">
    <source>
        <dbReference type="ARBA" id="ARBA00022960"/>
    </source>
</evidence>
<dbReference type="GO" id="GO:0009002">
    <property type="term" value="F:serine-type D-Ala-D-Ala carboxypeptidase activity"/>
    <property type="evidence" value="ECO:0007669"/>
    <property type="project" value="UniProtKB-EC"/>
</dbReference>
<dbReference type="FunFam" id="1.10.3810.10:FF:000001">
    <property type="entry name" value="Penicillin-binding protein 1A"/>
    <property type="match status" value="1"/>
</dbReference>
<keyword evidence="6" id="KW-0808">Transferase</keyword>
<dbReference type="InterPro" id="IPR001264">
    <property type="entry name" value="Glyco_trans_51"/>
</dbReference>
<keyword evidence="3" id="KW-0121">Carboxypeptidase</keyword>
<dbReference type="InterPro" id="IPR050396">
    <property type="entry name" value="Glycosyltr_51/Transpeptidase"/>
</dbReference>
<dbReference type="Pfam" id="PF03793">
    <property type="entry name" value="PASTA"/>
    <property type="match status" value="1"/>
</dbReference>
<evidence type="ECO:0000256" key="12">
    <source>
        <dbReference type="ARBA" id="ARBA00034000"/>
    </source>
</evidence>
<keyword evidence="11" id="KW-0961">Cell wall biogenesis/degradation</keyword>
<keyword evidence="5" id="KW-0328">Glycosyltransferase</keyword>
<dbReference type="InterPro" id="IPR023346">
    <property type="entry name" value="Lysozyme-like_dom_sf"/>
</dbReference>
<keyword evidence="8" id="KW-0133">Cell shape</keyword>
<dbReference type="PANTHER" id="PTHR32282">
    <property type="entry name" value="BINDING PROTEIN TRANSPEPTIDASE, PUTATIVE-RELATED"/>
    <property type="match status" value="1"/>
</dbReference>
<name>A0A849A6V9_9ACTN</name>
<evidence type="ECO:0000256" key="5">
    <source>
        <dbReference type="ARBA" id="ARBA00022676"/>
    </source>
</evidence>
<evidence type="ECO:0000256" key="2">
    <source>
        <dbReference type="ARBA" id="ARBA00007739"/>
    </source>
</evidence>
<keyword evidence="10" id="KW-0511">Multifunctional enzyme</keyword>
<dbReference type="PROSITE" id="PS51178">
    <property type="entry name" value="PASTA"/>
    <property type="match status" value="1"/>
</dbReference>
<dbReference type="InterPro" id="IPR005543">
    <property type="entry name" value="PASTA_dom"/>
</dbReference>
<dbReference type="GO" id="GO:0009252">
    <property type="term" value="P:peptidoglycan biosynthetic process"/>
    <property type="evidence" value="ECO:0007669"/>
    <property type="project" value="UniProtKB-KW"/>
</dbReference>
<proteinExistence type="inferred from homology"/>
<keyword evidence="16" id="KW-1185">Reference proteome</keyword>
<dbReference type="SUPFAM" id="SSF53955">
    <property type="entry name" value="Lysozyme-like"/>
    <property type="match status" value="1"/>
</dbReference>
<evidence type="ECO:0000256" key="1">
    <source>
        <dbReference type="ARBA" id="ARBA00007090"/>
    </source>
</evidence>
<comment type="caution">
    <text evidence="15">The sequence shown here is derived from an EMBL/GenBank/DDBJ whole genome shotgun (WGS) entry which is preliminary data.</text>
</comment>
<reference evidence="15 16" key="1">
    <citation type="submission" date="2020-05" db="EMBL/GenBank/DDBJ databases">
        <title>Nakamurella sp. DB0629 isolated from air conditioner.</title>
        <authorList>
            <person name="Kim D.H."/>
            <person name="Kim D.-U."/>
        </authorList>
    </citation>
    <scope>NUCLEOTIDE SEQUENCE [LARGE SCALE GENOMIC DNA]</scope>
    <source>
        <strain evidence="15 16">DB0629</strain>
    </source>
</reference>
<dbReference type="GO" id="GO:0008360">
    <property type="term" value="P:regulation of cell shape"/>
    <property type="evidence" value="ECO:0007669"/>
    <property type="project" value="UniProtKB-KW"/>
</dbReference>
<evidence type="ECO:0000256" key="7">
    <source>
        <dbReference type="ARBA" id="ARBA00022801"/>
    </source>
</evidence>
<evidence type="ECO:0000256" key="3">
    <source>
        <dbReference type="ARBA" id="ARBA00022645"/>
    </source>
</evidence>
<keyword evidence="4" id="KW-0645">Protease</keyword>
<dbReference type="Gene3D" id="3.40.710.10">
    <property type="entry name" value="DD-peptidase/beta-lactamase superfamily"/>
    <property type="match status" value="1"/>
</dbReference>
<dbReference type="GO" id="GO:0030288">
    <property type="term" value="C:outer membrane-bounded periplasmic space"/>
    <property type="evidence" value="ECO:0007669"/>
    <property type="project" value="TreeGrafter"/>
</dbReference>
<protein>
    <submittedName>
        <fullName evidence="15">PASTA domain-containing protein</fullName>
    </submittedName>
</protein>
<dbReference type="PANTHER" id="PTHR32282:SF33">
    <property type="entry name" value="PEPTIDOGLYCAN GLYCOSYLTRANSFERASE"/>
    <property type="match status" value="1"/>
</dbReference>
<dbReference type="SMART" id="SM00740">
    <property type="entry name" value="PASTA"/>
    <property type="match status" value="1"/>
</dbReference>
<sequence>MRAMSGFGRLVVGTLLAGVLVAGLLLPVGVGLGLASNKVTDTIQAVPEDDFNAPVPERSVITDANGKPITYVFDQNRESVESGDIADVMKLAVISIEDRRFYNHGGVDYFGTLRALLKTNAGTTQGGSTITQQYVKNYLFLVTAKTEGERQEAIAQTPIRKLREAKLALQLANKYSKDDILTRYLNLVAIGPSTYGVQAAAERYFSTTAHDLTLPQAALLAGMINNPNKFNPIRRPDDALKRRDLVLDSMAVAKVITPATAANAKKAPLGLKPQLPPNGCLDDSALNINTYGFYCQYTLDFLANNGIDGAKLSTGGYTIKTNLDPKAMADAKKAVNDQADPQANKRIANVLTVVQPGATTRRISALVSNRSWGLPNPGPDSGIVKGDTTQKLTNTFAPLGAGSTFKVFTAAASLNAGMGIYNDVEVPKEYRSPLVPAHPFTNPEDFPGSMQMQDALAQSPNTTFVELQDQVGLDKVVQMSVKLGLRGYTLPAGEITPQFAGAGTDYAAEVVRQKIASFSLGVTPVSPLELANVGATLASEGMWCPPTPVDSVTDAAGKITPLNLAQCEQAVPAGLANALVEGMQGDLAKPQGTAHAQAQKVNWTRLAGAKTGTTQDYKSSAFLGFTPQYAGAVVIWDYLPKPQSICARAIDSEGKTVEQLHSCPLSDAEDKKLGMAGGSVPAATWLQAMTALHKGLPEQPFGQPDPQYLTGSSKNTVPSVVGMNITQATQQVQARGFKVSTVANSRSGGAINTVVGQSPQPNFATVAGATVTLQVATGS</sequence>